<dbReference type="AlphaFoldDB" id="A0A345BYI5"/>
<protein>
    <recommendedName>
        <fullName evidence="3">Pyrroline-5-carboxylate reductase catalytic N-terminal domain-containing protein</fullName>
    </recommendedName>
</protein>
<evidence type="ECO:0008006" key="3">
    <source>
        <dbReference type="Google" id="ProtNLM"/>
    </source>
</evidence>
<dbReference type="InterPro" id="IPR036291">
    <property type="entry name" value="NAD(P)-bd_dom_sf"/>
</dbReference>
<dbReference type="KEGG" id="rue:DT065_08245"/>
<dbReference type="RefSeq" id="WP_114372418.1">
    <property type="nucleotide sequence ID" value="NZ_CP031092.1"/>
</dbReference>
<dbReference type="OrthoDB" id="2962404at2"/>
<gene>
    <name evidence="1" type="ORF">DT065_08245</name>
</gene>
<name>A0A345BYI5_9BACI</name>
<dbReference type="Proteomes" id="UP000252100">
    <property type="component" value="Chromosome"/>
</dbReference>
<accession>A0A345BYI5</accession>
<evidence type="ECO:0000313" key="1">
    <source>
        <dbReference type="EMBL" id="AXF56016.1"/>
    </source>
</evidence>
<dbReference type="SUPFAM" id="SSF51735">
    <property type="entry name" value="NAD(P)-binding Rossmann-fold domains"/>
    <property type="match status" value="1"/>
</dbReference>
<sequence length="222" mass="24936">MLIIGYGTLGRAVIRRVSAKTGASVDVYNRTQSVIDADPACNYVPPEKFHHYTKVLVVLPAPAYEDFFRRWAGSFREDTCFFYCATKIMRAEMNTYVKNKQSATPCKLAGHAEILRVKGEGAFSFEHEERRLQFDRWSDGAFNTVIAKEDHVLKGNQVATEEHLRALLTVEQQLRQEGVPKSLIESVNASIPGGIAQAHNNGTHGHFAEEIMKKWQGDDHDG</sequence>
<organism evidence="1 2">
    <name type="scientific">Salicibibacter kimchii</name>
    <dbReference type="NCBI Taxonomy" id="2099786"/>
    <lineage>
        <taxon>Bacteria</taxon>
        <taxon>Bacillati</taxon>
        <taxon>Bacillota</taxon>
        <taxon>Bacilli</taxon>
        <taxon>Bacillales</taxon>
        <taxon>Bacillaceae</taxon>
        <taxon>Salicibibacter</taxon>
    </lineage>
</organism>
<proteinExistence type="predicted"/>
<keyword evidence="2" id="KW-1185">Reference proteome</keyword>
<evidence type="ECO:0000313" key="2">
    <source>
        <dbReference type="Proteomes" id="UP000252100"/>
    </source>
</evidence>
<reference evidence="1 2" key="1">
    <citation type="journal article" date="2018" name="J. Microbiol.">
        <title>Salicibibacter kimchii gen. nov., sp. nov., a moderately halophilic and alkalitolerant bacterium in the family Bacillaceae, isolated from kimchi.</title>
        <authorList>
            <person name="Jang J.Y."/>
            <person name="Oh Y.J."/>
            <person name="Lim S.K."/>
            <person name="Park H.K."/>
            <person name="Lee C."/>
            <person name="Kim J.Y."/>
            <person name="Lee M.A."/>
            <person name="Choi H.J."/>
        </authorList>
    </citation>
    <scope>NUCLEOTIDE SEQUENCE [LARGE SCALE GENOMIC DNA]</scope>
    <source>
        <strain evidence="1 2">NKC1-1</strain>
    </source>
</reference>
<dbReference type="EMBL" id="CP031092">
    <property type="protein sequence ID" value="AXF56016.1"/>
    <property type="molecule type" value="Genomic_DNA"/>
</dbReference>